<dbReference type="EMBL" id="KE346362">
    <property type="protein sequence ID" value="KJE91091.1"/>
    <property type="molecule type" value="Genomic_DNA"/>
</dbReference>
<dbReference type="GO" id="GO:0006749">
    <property type="term" value="P:glutathione metabolic process"/>
    <property type="evidence" value="ECO:0007669"/>
    <property type="project" value="TreeGrafter"/>
</dbReference>
<sequence length="211" mass="23759">MSLPKIYGSRFSTCGQRVMTALYEHNVEFEVVNVSVTELKEPAHLARQPFGQMPAFEDADGFQVFESRAIAHYIDAKYKGQGNTLLPEDIKQAALVEQWLSVEYSNFNPSAGAIVKETVFKPVFYKIEGDMAVAEAEAAKLAKILDVYEQHLSKNEYLANNQFSLADLAHLPYGQHLVRGPFGHLITSRPNVNAWWNRISSRPSWQKAIAQ</sequence>
<protein>
    <recommendedName>
        <fullName evidence="2">glutathione transferase</fullName>
        <ecNumber evidence="2">2.5.1.18</ecNumber>
    </recommendedName>
</protein>
<dbReference type="Pfam" id="PF00043">
    <property type="entry name" value="GST_C"/>
    <property type="match status" value="1"/>
</dbReference>
<gene>
    <name evidence="7" type="ORF">CAOG_002279</name>
</gene>
<dbReference type="PhylomeDB" id="A0A0D2U7K5"/>
<reference evidence="8" key="1">
    <citation type="submission" date="2011-02" db="EMBL/GenBank/DDBJ databases">
        <title>The Genome Sequence of Capsaspora owczarzaki ATCC 30864.</title>
        <authorList>
            <person name="Russ C."/>
            <person name="Cuomo C."/>
            <person name="Burger G."/>
            <person name="Gray M.W."/>
            <person name="Holland P.W.H."/>
            <person name="King N."/>
            <person name="Lang F.B.F."/>
            <person name="Roger A.J."/>
            <person name="Ruiz-Trillo I."/>
            <person name="Young S.K."/>
            <person name="Zeng Q."/>
            <person name="Gargeya S."/>
            <person name="Alvarado L."/>
            <person name="Berlin A."/>
            <person name="Chapman S.B."/>
            <person name="Chen Z."/>
            <person name="Freedman E."/>
            <person name="Gellesch M."/>
            <person name="Goldberg J."/>
            <person name="Griggs A."/>
            <person name="Gujja S."/>
            <person name="Heilman E."/>
            <person name="Heiman D."/>
            <person name="Howarth C."/>
            <person name="Mehta T."/>
            <person name="Neiman D."/>
            <person name="Pearson M."/>
            <person name="Roberts A."/>
            <person name="Saif S."/>
            <person name="Shea T."/>
            <person name="Shenoy N."/>
            <person name="Sisk P."/>
            <person name="Stolte C."/>
            <person name="Sykes S."/>
            <person name="White J."/>
            <person name="Yandava C."/>
            <person name="Haas B."/>
            <person name="Nusbaum C."/>
            <person name="Birren B."/>
        </authorList>
    </citation>
    <scope>NUCLEOTIDE SEQUENCE</scope>
    <source>
        <strain evidence="8">ATCC 30864</strain>
    </source>
</reference>
<dbReference type="Proteomes" id="UP000008743">
    <property type="component" value="Unassembled WGS sequence"/>
</dbReference>
<evidence type="ECO:0000256" key="3">
    <source>
        <dbReference type="ARBA" id="ARBA00022679"/>
    </source>
</evidence>
<evidence type="ECO:0000259" key="5">
    <source>
        <dbReference type="PROSITE" id="PS50404"/>
    </source>
</evidence>
<dbReference type="Gene3D" id="3.40.30.10">
    <property type="entry name" value="Glutaredoxin"/>
    <property type="match status" value="1"/>
</dbReference>
<evidence type="ECO:0000313" key="7">
    <source>
        <dbReference type="EMBL" id="KJE91091.1"/>
    </source>
</evidence>
<dbReference type="PANTHER" id="PTHR43900:SF3">
    <property type="entry name" value="GLUTATHIONE S-TRANSFERASE RHO"/>
    <property type="match status" value="1"/>
</dbReference>
<dbReference type="RefSeq" id="XP_004349029.1">
    <property type="nucleotide sequence ID" value="XM_004348979.2"/>
</dbReference>
<dbReference type="CDD" id="cd03187">
    <property type="entry name" value="GST_C_Phi"/>
    <property type="match status" value="1"/>
</dbReference>
<dbReference type="Pfam" id="PF02798">
    <property type="entry name" value="GST_N"/>
    <property type="match status" value="1"/>
</dbReference>
<dbReference type="InterPro" id="IPR036249">
    <property type="entry name" value="Thioredoxin-like_sf"/>
</dbReference>
<dbReference type="GO" id="GO:0009636">
    <property type="term" value="P:response to toxic substance"/>
    <property type="evidence" value="ECO:0007669"/>
    <property type="project" value="UniProtKB-ARBA"/>
</dbReference>
<feature type="domain" description="GST C-terminal" evidence="6">
    <location>
        <begin position="89"/>
        <end position="211"/>
    </location>
</feature>
<keyword evidence="3 7" id="KW-0808">Transferase</keyword>
<dbReference type="SFLD" id="SFLDG01154">
    <property type="entry name" value="Main.5:_Phi-like"/>
    <property type="match status" value="1"/>
</dbReference>
<dbReference type="FunFam" id="1.20.1050.10:FF:000004">
    <property type="entry name" value="Glutathione S-transferase F2"/>
    <property type="match status" value="1"/>
</dbReference>
<dbReference type="InterPro" id="IPR004045">
    <property type="entry name" value="Glutathione_S-Trfase_N"/>
</dbReference>
<evidence type="ECO:0000313" key="8">
    <source>
        <dbReference type="Proteomes" id="UP000008743"/>
    </source>
</evidence>
<dbReference type="SUPFAM" id="SSF47616">
    <property type="entry name" value="GST C-terminal domain-like"/>
    <property type="match status" value="1"/>
</dbReference>
<dbReference type="GO" id="GO:0005737">
    <property type="term" value="C:cytoplasm"/>
    <property type="evidence" value="ECO:0007669"/>
    <property type="project" value="TreeGrafter"/>
</dbReference>
<dbReference type="AlphaFoldDB" id="A0A0D2U7K5"/>
<dbReference type="FunFam" id="3.40.30.10:FF:000016">
    <property type="entry name" value="Glutathione S-transferase F2"/>
    <property type="match status" value="1"/>
</dbReference>
<dbReference type="STRING" id="595528.A0A0D2U7K5"/>
<dbReference type="PROSITE" id="PS50404">
    <property type="entry name" value="GST_NTER"/>
    <property type="match status" value="1"/>
</dbReference>
<evidence type="ECO:0000259" key="6">
    <source>
        <dbReference type="PROSITE" id="PS50405"/>
    </source>
</evidence>
<dbReference type="InterPro" id="IPR010987">
    <property type="entry name" value="Glutathione-S-Trfase_C-like"/>
</dbReference>
<dbReference type="PANTHER" id="PTHR43900">
    <property type="entry name" value="GLUTATHIONE S-TRANSFERASE RHO"/>
    <property type="match status" value="1"/>
</dbReference>
<dbReference type="OMA" id="FNSRRVW"/>
<dbReference type="EC" id="2.5.1.18" evidence="2"/>
<name>A0A0D2U7K5_CAPO3</name>
<dbReference type="SUPFAM" id="SSF52833">
    <property type="entry name" value="Thioredoxin-like"/>
    <property type="match status" value="1"/>
</dbReference>
<keyword evidence="8" id="KW-1185">Reference proteome</keyword>
<dbReference type="GO" id="GO:0004364">
    <property type="term" value="F:glutathione transferase activity"/>
    <property type="evidence" value="ECO:0007669"/>
    <property type="project" value="UniProtKB-EC"/>
</dbReference>
<dbReference type="PROSITE" id="PS50405">
    <property type="entry name" value="GST_CTER"/>
    <property type="match status" value="1"/>
</dbReference>
<dbReference type="InterPro" id="IPR040079">
    <property type="entry name" value="Glutathione_S-Trfase"/>
</dbReference>
<evidence type="ECO:0000256" key="4">
    <source>
        <dbReference type="ARBA" id="ARBA00047960"/>
    </source>
</evidence>
<comment type="similarity">
    <text evidence="1">Belongs to the GST superfamily. Phi family.</text>
</comment>
<dbReference type="SFLD" id="SFLDG00358">
    <property type="entry name" value="Main_(cytGST)"/>
    <property type="match status" value="1"/>
</dbReference>
<dbReference type="InterPro" id="IPR004046">
    <property type="entry name" value="GST_C"/>
</dbReference>
<dbReference type="InParanoid" id="A0A0D2U7K5"/>
<evidence type="ECO:0000256" key="1">
    <source>
        <dbReference type="ARBA" id="ARBA00010128"/>
    </source>
</evidence>
<dbReference type="InterPro" id="IPR036282">
    <property type="entry name" value="Glutathione-S-Trfase_C_sf"/>
</dbReference>
<dbReference type="InterPro" id="IPR034347">
    <property type="entry name" value="GST_Phi_C"/>
</dbReference>
<organism evidence="7 8">
    <name type="scientific">Capsaspora owczarzaki (strain ATCC 30864)</name>
    <dbReference type="NCBI Taxonomy" id="595528"/>
    <lineage>
        <taxon>Eukaryota</taxon>
        <taxon>Filasterea</taxon>
        <taxon>Capsaspora</taxon>
    </lineage>
</organism>
<proteinExistence type="inferred from homology"/>
<dbReference type="OrthoDB" id="2309723at2759"/>
<dbReference type="SFLD" id="SFLDS00019">
    <property type="entry name" value="Glutathione_Transferase_(cytos"/>
    <property type="match status" value="1"/>
</dbReference>
<evidence type="ECO:0000256" key="2">
    <source>
        <dbReference type="ARBA" id="ARBA00012452"/>
    </source>
</evidence>
<dbReference type="GO" id="GO:0043295">
    <property type="term" value="F:glutathione binding"/>
    <property type="evidence" value="ECO:0007669"/>
    <property type="project" value="TreeGrafter"/>
</dbReference>
<comment type="catalytic activity">
    <reaction evidence="4">
        <text>RX + glutathione = an S-substituted glutathione + a halide anion + H(+)</text>
        <dbReference type="Rhea" id="RHEA:16437"/>
        <dbReference type="ChEBI" id="CHEBI:15378"/>
        <dbReference type="ChEBI" id="CHEBI:16042"/>
        <dbReference type="ChEBI" id="CHEBI:17792"/>
        <dbReference type="ChEBI" id="CHEBI:57925"/>
        <dbReference type="ChEBI" id="CHEBI:90779"/>
        <dbReference type="EC" id="2.5.1.18"/>
    </reaction>
</comment>
<dbReference type="eggNOG" id="KOG0867">
    <property type="taxonomic scope" value="Eukaryota"/>
</dbReference>
<feature type="domain" description="GST N-terminal" evidence="5">
    <location>
        <begin position="2"/>
        <end position="82"/>
    </location>
</feature>
<dbReference type="Gene3D" id="1.20.1050.10">
    <property type="match status" value="1"/>
</dbReference>
<accession>A0A0D2U7K5</accession>